<dbReference type="InterPro" id="IPR016169">
    <property type="entry name" value="FAD-bd_PCMH_sub2"/>
</dbReference>
<dbReference type="Pfam" id="PF00941">
    <property type="entry name" value="FAD_binding_5"/>
    <property type="match status" value="1"/>
</dbReference>
<evidence type="ECO:0000313" key="3">
    <source>
        <dbReference type="Proteomes" id="UP000076218"/>
    </source>
</evidence>
<dbReference type="Gene3D" id="3.30.465.10">
    <property type="match status" value="1"/>
</dbReference>
<dbReference type="STRING" id="31965.AWH51_13130"/>
<feature type="domain" description="FAD-binding PCMH-type" evidence="1">
    <location>
        <begin position="1"/>
        <end position="179"/>
    </location>
</feature>
<dbReference type="InterPro" id="IPR036318">
    <property type="entry name" value="FAD-bd_PCMH-like_sf"/>
</dbReference>
<dbReference type="AlphaFoldDB" id="A0A154UZB0"/>
<dbReference type="PROSITE" id="PS51387">
    <property type="entry name" value="FAD_PCMH"/>
    <property type="match status" value="1"/>
</dbReference>
<dbReference type="RefSeq" id="WP_063072163.1">
    <property type="nucleotide sequence ID" value="NZ_LQXA01000042.1"/>
</dbReference>
<dbReference type="GO" id="GO:0071949">
    <property type="term" value="F:FAD binding"/>
    <property type="evidence" value="ECO:0007669"/>
    <property type="project" value="InterPro"/>
</dbReference>
<dbReference type="GO" id="GO:0016491">
    <property type="term" value="F:oxidoreductase activity"/>
    <property type="evidence" value="ECO:0007669"/>
    <property type="project" value="InterPro"/>
</dbReference>
<dbReference type="EMBL" id="LQXA01000042">
    <property type="protein sequence ID" value="KZC94458.1"/>
    <property type="molecule type" value="Genomic_DNA"/>
</dbReference>
<organism evidence="2 3">
    <name type="scientific">Clavibacter tessellarius</name>
    <dbReference type="NCBI Taxonomy" id="31965"/>
    <lineage>
        <taxon>Bacteria</taxon>
        <taxon>Bacillati</taxon>
        <taxon>Actinomycetota</taxon>
        <taxon>Actinomycetes</taxon>
        <taxon>Micrococcales</taxon>
        <taxon>Microbacteriaceae</taxon>
        <taxon>Clavibacter</taxon>
    </lineage>
</organism>
<comment type="caution">
    <text evidence="2">The sequence shown here is derived from an EMBL/GenBank/DDBJ whole genome shotgun (WGS) entry which is preliminary data.</text>
</comment>
<evidence type="ECO:0000313" key="2">
    <source>
        <dbReference type="EMBL" id="KZC94458.1"/>
    </source>
</evidence>
<dbReference type="PANTHER" id="PTHR42659:SF9">
    <property type="entry name" value="XANTHINE DEHYDROGENASE FAD-BINDING SUBUNIT XDHB-RELATED"/>
    <property type="match status" value="1"/>
</dbReference>
<protein>
    <submittedName>
        <fullName evidence="2">FAD-binding molybdopterin dehydrogenase</fullName>
    </submittedName>
</protein>
<sequence>MDQPTVRSVLPARTRDDLAALGPAVAALAGGSGIFAEPHPHLTGLVDLQTLGWEPLLVTDAGLEIAATCTIAQVAGIAPRDGWHAHPLFFQACTALFGSTEIWRVATVGGNICSALPAGPMTALAAALDAEALVWRAAADGSPAHDERMPVGALVTGDRTTALRPGDVLRSIHVPAASLRARTAFRKIALSPIGRSGAVVIGRLDEDGAFTLAVTGATLRPEVLRYGSLPAGDALADDVRAIGSWFTDAHGAADWRRAVSALLAEEIRAELAGDAAGSGDGPPSGERGTPLVAAATTTAGARAWA</sequence>
<dbReference type="Proteomes" id="UP000076218">
    <property type="component" value="Unassembled WGS sequence"/>
</dbReference>
<dbReference type="InterPro" id="IPR016166">
    <property type="entry name" value="FAD-bd_PCMH"/>
</dbReference>
<gene>
    <name evidence="2" type="ORF">AWH51_13130</name>
</gene>
<evidence type="ECO:0000259" key="1">
    <source>
        <dbReference type="PROSITE" id="PS51387"/>
    </source>
</evidence>
<dbReference type="InterPro" id="IPR051312">
    <property type="entry name" value="Diverse_Substr_Oxidored"/>
</dbReference>
<dbReference type="OrthoDB" id="3574189at2"/>
<name>A0A154UZB0_9MICO</name>
<dbReference type="PANTHER" id="PTHR42659">
    <property type="entry name" value="XANTHINE DEHYDROGENASE SUBUNIT C-RELATED"/>
    <property type="match status" value="1"/>
</dbReference>
<accession>A0A154UZB0</accession>
<proteinExistence type="predicted"/>
<dbReference type="InterPro" id="IPR002346">
    <property type="entry name" value="Mopterin_DH_FAD-bd"/>
</dbReference>
<dbReference type="SUPFAM" id="SSF56176">
    <property type="entry name" value="FAD-binding/transporter-associated domain-like"/>
    <property type="match status" value="1"/>
</dbReference>
<reference evidence="2 3" key="1">
    <citation type="submission" date="2016-01" db="EMBL/GenBank/DDBJ databases">
        <title>Draft genome sequence of Clavibacter michiganensis subsp. tessellarius DOAB 609.</title>
        <authorList>
            <person name="Tambong J.T."/>
        </authorList>
    </citation>
    <scope>NUCLEOTIDE SEQUENCE [LARGE SCALE GENOMIC DNA]</scope>
    <source>
        <strain evidence="2 3">DOAB 609</strain>
    </source>
</reference>